<sequence length="35" mass="4405">MAVYIHHRYDWTNFQWNEQEFIHLLSEVRHCANES</sequence>
<gene>
    <name evidence="1" type="ORF">SAMN05660206_11199</name>
</gene>
<reference evidence="1 2" key="1">
    <citation type="submission" date="2016-10" db="EMBL/GenBank/DDBJ databases">
        <authorList>
            <person name="de Groot N.N."/>
        </authorList>
    </citation>
    <scope>NUCLEOTIDE SEQUENCE [LARGE SCALE GENOMIC DNA]</scope>
    <source>
        <strain evidence="1 2">DSM 22789</strain>
    </source>
</reference>
<organism evidence="1 2">
    <name type="scientific">Sphingobacterium wenxiniae</name>
    <dbReference type="NCBI Taxonomy" id="683125"/>
    <lineage>
        <taxon>Bacteria</taxon>
        <taxon>Pseudomonadati</taxon>
        <taxon>Bacteroidota</taxon>
        <taxon>Sphingobacteriia</taxon>
        <taxon>Sphingobacteriales</taxon>
        <taxon>Sphingobacteriaceae</taxon>
        <taxon>Sphingobacterium</taxon>
    </lineage>
</organism>
<evidence type="ECO:0008006" key="3">
    <source>
        <dbReference type="Google" id="ProtNLM"/>
    </source>
</evidence>
<name>A0A1I6V680_9SPHI</name>
<dbReference type="AlphaFoldDB" id="A0A1I6V680"/>
<evidence type="ECO:0000313" key="2">
    <source>
        <dbReference type="Proteomes" id="UP000198785"/>
    </source>
</evidence>
<accession>A0A1I6V680</accession>
<proteinExistence type="predicted"/>
<evidence type="ECO:0000313" key="1">
    <source>
        <dbReference type="EMBL" id="SFT09126.1"/>
    </source>
</evidence>
<protein>
    <recommendedName>
        <fullName evidence="3">DUF4172 domain-containing protein</fullName>
    </recommendedName>
</protein>
<dbReference type="EMBL" id="FOZZ01000011">
    <property type="protein sequence ID" value="SFT09126.1"/>
    <property type="molecule type" value="Genomic_DNA"/>
</dbReference>
<keyword evidence="2" id="KW-1185">Reference proteome</keyword>
<dbReference type="Proteomes" id="UP000198785">
    <property type="component" value="Unassembled WGS sequence"/>
</dbReference>